<feature type="domain" description="FLYWCH-type" evidence="4">
    <location>
        <begin position="89"/>
        <end position="150"/>
    </location>
</feature>
<dbReference type="Pfam" id="PF04500">
    <property type="entry name" value="FLYWCH"/>
    <property type="match status" value="4"/>
</dbReference>
<dbReference type="InterPro" id="IPR007588">
    <property type="entry name" value="Znf_FLYWCH"/>
</dbReference>
<feature type="domain" description="FLYWCH-type" evidence="4">
    <location>
        <begin position="265"/>
        <end position="326"/>
    </location>
</feature>
<feature type="domain" description="FLYWCH-type" evidence="4">
    <location>
        <begin position="10"/>
        <end position="73"/>
    </location>
</feature>
<evidence type="ECO:0000313" key="5">
    <source>
        <dbReference type="EMBL" id="SOQ34257.1"/>
    </source>
</evidence>
<dbReference type="AlphaFoldDB" id="A0A2H1V092"/>
<keyword evidence="1" id="KW-0479">Metal-binding</keyword>
<gene>
    <name evidence="5" type="ORF">SFRICE_000687</name>
</gene>
<dbReference type="EMBL" id="ODYU01000089">
    <property type="protein sequence ID" value="SOQ34257.1"/>
    <property type="molecule type" value="Genomic_DNA"/>
</dbReference>
<evidence type="ECO:0000256" key="3">
    <source>
        <dbReference type="ARBA" id="ARBA00022833"/>
    </source>
</evidence>
<organism evidence="5">
    <name type="scientific">Spodoptera frugiperda</name>
    <name type="common">Fall armyworm</name>
    <dbReference type="NCBI Taxonomy" id="7108"/>
    <lineage>
        <taxon>Eukaryota</taxon>
        <taxon>Metazoa</taxon>
        <taxon>Ecdysozoa</taxon>
        <taxon>Arthropoda</taxon>
        <taxon>Hexapoda</taxon>
        <taxon>Insecta</taxon>
        <taxon>Pterygota</taxon>
        <taxon>Neoptera</taxon>
        <taxon>Endopterygota</taxon>
        <taxon>Lepidoptera</taxon>
        <taxon>Glossata</taxon>
        <taxon>Ditrysia</taxon>
        <taxon>Noctuoidea</taxon>
        <taxon>Noctuidae</taxon>
        <taxon>Amphipyrinae</taxon>
        <taxon>Spodoptera</taxon>
    </lineage>
</organism>
<protein>
    <submittedName>
        <fullName evidence="5">SFRICE_000687</fullName>
    </submittedName>
</protein>
<evidence type="ECO:0000256" key="1">
    <source>
        <dbReference type="ARBA" id="ARBA00022723"/>
    </source>
</evidence>
<evidence type="ECO:0000256" key="2">
    <source>
        <dbReference type="ARBA" id="ARBA00022771"/>
    </source>
</evidence>
<keyword evidence="3" id="KW-0862">Zinc</keyword>
<name>A0A2H1V092_SPOFR</name>
<reference evidence="5" key="1">
    <citation type="submission" date="2016-07" db="EMBL/GenBank/DDBJ databases">
        <authorList>
            <person name="Bretaudeau A."/>
        </authorList>
    </citation>
    <scope>NUCLEOTIDE SEQUENCE</scope>
    <source>
        <strain evidence="5">Rice</strain>
        <tissue evidence="5">Whole body</tissue>
    </source>
</reference>
<feature type="domain" description="FLYWCH-type" evidence="4">
    <location>
        <begin position="179"/>
        <end position="239"/>
    </location>
</feature>
<dbReference type="Gene3D" id="2.20.25.240">
    <property type="match status" value="4"/>
</dbReference>
<proteinExistence type="predicted"/>
<evidence type="ECO:0000259" key="4">
    <source>
        <dbReference type="Pfam" id="PF04500"/>
    </source>
</evidence>
<dbReference type="GO" id="GO:0008270">
    <property type="term" value="F:zinc ion binding"/>
    <property type="evidence" value="ECO:0007669"/>
    <property type="project" value="UniProtKB-KW"/>
</dbReference>
<accession>A0A2H1V092</accession>
<sequence>MIKRRKEIQFVKKQDGKEIAIYEQYTFYCRQITNRTGNWVCTNSHRCRARMVMSNETDPWDRVLISAKREHTHPPPSYVIHDVSIQWVKKPNGKELVIINGFTYFCNRVVPRGKFNTWLCTSRCKARAAFFHADKLSERKLKSLKEDHNHPPPLYCVSDGLVILLFLHKHTIIKVKWVKKKDGKEFAIINQHTFYCHKKTMTTINWPCSNASCRSRLITTNEDDPQKRQILSLKEEHAHSPRNYPKFWILYKSVANIVIGLHWTKKRDGKEVLICNGYTYFLKVKCRGTILWRCTYGRKCRSRIITSNKEDPEHRDIISLKEDHVHAPPNYVIAKGFYVKI</sequence>
<keyword evidence="2" id="KW-0863">Zinc-finger</keyword>